<gene>
    <name evidence="5" type="ORF">LA5096_00565</name>
</gene>
<dbReference type="SMART" id="SM00342">
    <property type="entry name" value="HTH_ARAC"/>
    <property type="match status" value="1"/>
</dbReference>
<dbReference type="GO" id="GO:0003700">
    <property type="term" value="F:DNA-binding transcription factor activity"/>
    <property type="evidence" value="ECO:0007669"/>
    <property type="project" value="InterPro"/>
</dbReference>
<proteinExistence type="predicted"/>
<evidence type="ECO:0000256" key="2">
    <source>
        <dbReference type="ARBA" id="ARBA00023125"/>
    </source>
</evidence>
<dbReference type="GO" id="GO:0043565">
    <property type="term" value="F:sequence-specific DNA binding"/>
    <property type="evidence" value="ECO:0007669"/>
    <property type="project" value="InterPro"/>
</dbReference>
<dbReference type="Pfam" id="PF12833">
    <property type="entry name" value="HTH_18"/>
    <property type="match status" value="1"/>
</dbReference>
<dbReference type="InterPro" id="IPR018060">
    <property type="entry name" value="HTH_AraC"/>
</dbReference>
<dbReference type="PROSITE" id="PS01124">
    <property type="entry name" value="HTH_ARAC_FAMILY_2"/>
    <property type="match status" value="1"/>
</dbReference>
<dbReference type="Gene3D" id="1.10.10.60">
    <property type="entry name" value="Homeodomain-like"/>
    <property type="match status" value="1"/>
</dbReference>
<evidence type="ECO:0000259" key="4">
    <source>
        <dbReference type="PROSITE" id="PS01124"/>
    </source>
</evidence>
<feature type="domain" description="HTH araC/xylS-type" evidence="4">
    <location>
        <begin position="211"/>
        <end position="312"/>
    </location>
</feature>
<dbReference type="GeneID" id="97668015"/>
<evidence type="ECO:0000313" key="5">
    <source>
        <dbReference type="EMBL" id="CTQ64899.1"/>
    </source>
</evidence>
<dbReference type="Proteomes" id="UP000049983">
    <property type="component" value="Unassembled WGS sequence"/>
</dbReference>
<dbReference type="STRING" id="311410.LA5095_03198"/>
<dbReference type="SUPFAM" id="SSF46689">
    <property type="entry name" value="Homeodomain-like"/>
    <property type="match status" value="1"/>
</dbReference>
<dbReference type="RefSeq" id="WP_144436009.1">
    <property type="nucleotide sequence ID" value="NZ_CXWA01000003.1"/>
</dbReference>
<sequence>MESPEFQTTLVAEFLDVDQLCHDVQYWDLRFQPLGSIPPDEKIARIVQGNMSRFECTYARFRMNFDQRGAPPQGKVTFTIPGEKLNELWWRDQFTSSSDVLVYLPETELRSISAQDFEVYLIAVDVPVIEEYLERCGFREIELARFPSVFRAPDHVLRNARAVLGRLGRHPRFVDPCSLDALVEELVSCWVMQTGLQPRQVAPSSSRFVIEEILASIASGDAADIRISTLCQKANISRRALEIAFRDKFGTGPSAFLKSARLAQARRKLQTASEAAWSIADIMDEAGFSHVGQFALDYRKMFGERPSDTVKRYS</sequence>
<dbReference type="InterPro" id="IPR009057">
    <property type="entry name" value="Homeodomain-like_sf"/>
</dbReference>
<organism evidence="5 6">
    <name type="scientific">Roseibium album</name>
    <dbReference type="NCBI Taxonomy" id="311410"/>
    <lineage>
        <taxon>Bacteria</taxon>
        <taxon>Pseudomonadati</taxon>
        <taxon>Pseudomonadota</taxon>
        <taxon>Alphaproteobacteria</taxon>
        <taxon>Hyphomicrobiales</taxon>
        <taxon>Stappiaceae</taxon>
        <taxon>Roseibium</taxon>
    </lineage>
</organism>
<keyword evidence="2" id="KW-0238">DNA-binding</keyword>
<evidence type="ECO:0000313" key="6">
    <source>
        <dbReference type="Proteomes" id="UP000049983"/>
    </source>
</evidence>
<evidence type="ECO:0000256" key="1">
    <source>
        <dbReference type="ARBA" id="ARBA00023015"/>
    </source>
</evidence>
<keyword evidence="3" id="KW-0804">Transcription</keyword>
<keyword evidence="1" id="KW-0805">Transcription regulation</keyword>
<keyword evidence="6" id="KW-1185">Reference proteome</keyword>
<accession>A0A0M6Z9C3</accession>
<protein>
    <submittedName>
        <fullName evidence="5">Transcriptional regulator EutR</fullName>
    </submittedName>
</protein>
<name>A0A0M6Z9C3_9HYPH</name>
<dbReference type="OrthoDB" id="9802263at2"/>
<dbReference type="InterPro" id="IPR050204">
    <property type="entry name" value="AraC_XylS_family_regulators"/>
</dbReference>
<dbReference type="AlphaFoldDB" id="A0A0M6Z9C3"/>
<dbReference type="PANTHER" id="PTHR46796:SF12">
    <property type="entry name" value="HTH-TYPE DNA-BINDING TRANSCRIPTIONAL ACTIVATOR EUTR"/>
    <property type="match status" value="1"/>
</dbReference>
<dbReference type="EMBL" id="CXWC01000001">
    <property type="protein sequence ID" value="CTQ64899.1"/>
    <property type="molecule type" value="Genomic_DNA"/>
</dbReference>
<evidence type="ECO:0000256" key="3">
    <source>
        <dbReference type="ARBA" id="ARBA00023163"/>
    </source>
</evidence>
<reference evidence="6" key="1">
    <citation type="submission" date="2015-07" db="EMBL/GenBank/DDBJ databases">
        <authorList>
            <person name="Rodrigo-Torres Lidia"/>
            <person name="Arahal R.David."/>
        </authorList>
    </citation>
    <scope>NUCLEOTIDE SEQUENCE [LARGE SCALE GENOMIC DNA]</scope>
    <source>
        <strain evidence="6">CECT 5096</strain>
    </source>
</reference>
<dbReference type="PANTHER" id="PTHR46796">
    <property type="entry name" value="HTH-TYPE TRANSCRIPTIONAL ACTIVATOR RHAS-RELATED"/>
    <property type="match status" value="1"/>
</dbReference>